<sequence>MAASYAPARWPAATATTALWALAAASVVFWGLRLMSPSDALAPPALSSNAAATVDPAAVAQILGVVPSQAAVVATPDAASRFQLLGVVADADQQGAALLSVDGKPPRPFRVGAKVADGYVLHSVTARAASLGASVDAAPAFTLQLPTRPLAFNAPPPPAPEASPPVVATPPARGGVRR</sequence>
<evidence type="ECO:0000313" key="12">
    <source>
        <dbReference type="EMBL" id="MDR6539152.1"/>
    </source>
</evidence>
<evidence type="ECO:0000256" key="10">
    <source>
        <dbReference type="SAM" id="Phobius"/>
    </source>
</evidence>
<evidence type="ECO:0000256" key="1">
    <source>
        <dbReference type="ARBA" id="ARBA00004533"/>
    </source>
</evidence>
<dbReference type="InterPro" id="IPR024961">
    <property type="entry name" value="T2SS_GspC_N"/>
</dbReference>
<comment type="subcellular location">
    <subcellularLocation>
        <location evidence="1">Cell inner membrane</location>
    </subcellularLocation>
</comment>
<dbReference type="RefSeq" id="WP_309906605.1">
    <property type="nucleotide sequence ID" value="NZ_JAVDRF010000014.1"/>
</dbReference>
<feature type="region of interest" description="Disordered" evidence="9">
    <location>
        <begin position="152"/>
        <end position="178"/>
    </location>
</feature>
<keyword evidence="6" id="KW-0653">Protein transport</keyword>
<evidence type="ECO:0000256" key="3">
    <source>
        <dbReference type="ARBA" id="ARBA00022475"/>
    </source>
</evidence>
<protein>
    <submittedName>
        <fullName evidence="12">General secretion pathway protein C</fullName>
    </submittedName>
</protein>
<keyword evidence="2" id="KW-0813">Transport</keyword>
<evidence type="ECO:0000259" key="11">
    <source>
        <dbReference type="Pfam" id="PF11356"/>
    </source>
</evidence>
<feature type="domain" description="Type II secretion system protein GspC N-terminal" evidence="11">
    <location>
        <begin position="68"/>
        <end position="126"/>
    </location>
</feature>
<evidence type="ECO:0000256" key="5">
    <source>
        <dbReference type="ARBA" id="ARBA00022692"/>
    </source>
</evidence>
<keyword evidence="5 10" id="KW-0812">Transmembrane</keyword>
<dbReference type="Proteomes" id="UP001184230">
    <property type="component" value="Unassembled WGS sequence"/>
</dbReference>
<keyword evidence="13" id="KW-1185">Reference proteome</keyword>
<organism evidence="12 13">
    <name type="scientific">Variovorax soli</name>
    <dbReference type="NCBI Taxonomy" id="376815"/>
    <lineage>
        <taxon>Bacteria</taxon>
        <taxon>Pseudomonadati</taxon>
        <taxon>Pseudomonadota</taxon>
        <taxon>Betaproteobacteria</taxon>
        <taxon>Burkholderiales</taxon>
        <taxon>Comamonadaceae</taxon>
        <taxon>Variovorax</taxon>
    </lineage>
</organism>
<reference evidence="12 13" key="1">
    <citation type="submission" date="2023-07" db="EMBL/GenBank/DDBJ databases">
        <title>Sorghum-associated microbial communities from plants grown in Nebraska, USA.</title>
        <authorList>
            <person name="Schachtman D."/>
        </authorList>
    </citation>
    <scope>NUCLEOTIDE SEQUENCE [LARGE SCALE GENOMIC DNA]</scope>
    <source>
        <strain evidence="12 13">DS1781</strain>
    </source>
</reference>
<name>A0ABU1NLD2_9BURK</name>
<feature type="compositionally biased region" description="Pro residues" evidence="9">
    <location>
        <begin position="154"/>
        <end position="163"/>
    </location>
</feature>
<evidence type="ECO:0000256" key="9">
    <source>
        <dbReference type="SAM" id="MobiDB-lite"/>
    </source>
</evidence>
<evidence type="ECO:0000256" key="8">
    <source>
        <dbReference type="ARBA" id="ARBA00023136"/>
    </source>
</evidence>
<keyword evidence="7 10" id="KW-1133">Transmembrane helix</keyword>
<evidence type="ECO:0000256" key="7">
    <source>
        <dbReference type="ARBA" id="ARBA00022989"/>
    </source>
</evidence>
<evidence type="ECO:0000256" key="2">
    <source>
        <dbReference type="ARBA" id="ARBA00022448"/>
    </source>
</evidence>
<keyword evidence="3" id="KW-1003">Cell membrane</keyword>
<evidence type="ECO:0000256" key="4">
    <source>
        <dbReference type="ARBA" id="ARBA00022519"/>
    </source>
</evidence>
<comment type="caution">
    <text evidence="12">The sequence shown here is derived from an EMBL/GenBank/DDBJ whole genome shotgun (WGS) entry which is preliminary data.</text>
</comment>
<evidence type="ECO:0000313" key="13">
    <source>
        <dbReference type="Proteomes" id="UP001184230"/>
    </source>
</evidence>
<feature type="transmembrane region" description="Helical" evidence="10">
    <location>
        <begin position="12"/>
        <end position="32"/>
    </location>
</feature>
<dbReference type="EMBL" id="JAVDRF010000014">
    <property type="protein sequence ID" value="MDR6539152.1"/>
    <property type="molecule type" value="Genomic_DNA"/>
</dbReference>
<proteinExistence type="predicted"/>
<gene>
    <name evidence="12" type="ORF">J2739_004948</name>
</gene>
<dbReference type="Pfam" id="PF11356">
    <property type="entry name" value="T2SSC"/>
    <property type="match status" value="1"/>
</dbReference>
<keyword evidence="8 10" id="KW-0472">Membrane</keyword>
<accession>A0ABU1NLD2</accession>
<keyword evidence="4" id="KW-0997">Cell inner membrane</keyword>
<evidence type="ECO:0000256" key="6">
    <source>
        <dbReference type="ARBA" id="ARBA00022927"/>
    </source>
</evidence>